<proteinExistence type="predicted"/>
<protein>
    <submittedName>
        <fullName evidence="2">Uncharacterized protein</fullName>
    </submittedName>
</protein>
<gene>
    <name evidence="2" type="ORF">PGLA1383_LOCUS48494</name>
</gene>
<evidence type="ECO:0000313" key="2">
    <source>
        <dbReference type="EMBL" id="CAE8632549.1"/>
    </source>
</evidence>
<organism evidence="2 3">
    <name type="scientific">Polarella glacialis</name>
    <name type="common">Dinoflagellate</name>
    <dbReference type="NCBI Taxonomy" id="89957"/>
    <lineage>
        <taxon>Eukaryota</taxon>
        <taxon>Sar</taxon>
        <taxon>Alveolata</taxon>
        <taxon>Dinophyceae</taxon>
        <taxon>Suessiales</taxon>
        <taxon>Suessiaceae</taxon>
        <taxon>Polarella</taxon>
    </lineage>
</organism>
<comment type="caution">
    <text evidence="2">The sequence shown here is derived from an EMBL/GenBank/DDBJ whole genome shotgun (WGS) entry which is preliminary data.</text>
</comment>
<evidence type="ECO:0000256" key="1">
    <source>
        <dbReference type="SAM" id="MobiDB-lite"/>
    </source>
</evidence>
<accession>A0A813H3W5</accession>
<dbReference type="Proteomes" id="UP000654075">
    <property type="component" value="Unassembled WGS sequence"/>
</dbReference>
<dbReference type="EMBL" id="CAJNNV010030450">
    <property type="protein sequence ID" value="CAE8632549.1"/>
    <property type="molecule type" value="Genomic_DNA"/>
</dbReference>
<feature type="compositionally biased region" description="Low complexity" evidence="1">
    <location>
        <begin position="101"/>
        <end position="114"/>
    </location>
</feature>
<keyword evidence="3" id="KW-1185">Reference proteome</keyword>
<name>A0A813H3W5_POLGL</name>
<reference evidence="2" key="1">
    <citation type="submission" date="2021-02" db="EMBL/GenBank/DDBJ databases">
        <authorList>
            <person name="Dougan E. K."/>
            <person name="Rhodes N."/>
            <person name="Thang M."/>
            <person name="Chan C."/>
        </authorList>
    </citation>
    <scope>NUCLEOTIDE SEQUENCE</scope>
</reference>
<feature type="region of interest" description="Disordered" evidence="1">
    <location>
        <begin position="95"/>
        <end position="121"/>
    </location>
</feature>
<sequence>MMVSVLCNSFMHTGSMHQCWTAALLLLEAFQKKRVTFFCGHKALQQQTVRDPKYNNNQNNSNNNKNNCLYLAAKRFMTSLKWARSTTQGYLMDPCAERTSSHSSSNQTQASTSTLPQLHTPNNQQYKIIQVTICKHSQQQKSQQQQTQQ</sequence>
<evidence type="ECO:0000313" key="3">
    <source>
        <dbReference type="Proteomes" id="UP000654075"/>
    </source>
</evidence>
<dbReference type="AlphaFoldDB" id="A0A813H3W5"/>